<accession>A0ABW2XFP8</accession>
<name>A0ABW2XFP8_9ACTN</name>
<dbReference type="EMBL" id="JBHTGP010000003">
    <property type="protein sequence ID" value="MFD0684328.1"/>
    <property type="molecule type" value="Genomic_DNA"/>
</dbReference>
<gene>
    <name evidence="1" type="ORF">ACFQZM_07465</name>
</gene>
<dbReference type="RefSeq" id="WP_131756712.1">
    <property type="nucleotide sequence ID" value="NZ_CAACUY010000020.1"/>
</dbReference>
<sequence>MAVVHGHGSAADHRDERSPEAVLVMPGRMREARRKARRGLVVLTGAHGIQTMAEHLLAETCTPGSTPIQLPDRFDVQGWFPDHDGSYLLRETTARLLEFPASLSSLAARLREAQATLVIVVPSGVRLTDRATTAAADYLVQCLSPDSRQVFSMRIETGANDPRALPSSLPDGFLAHFLPPWSSPQDAVDVAEALILHESPTGLTRKEAHNVRAHLDHQADLEISEFLRHVKDLDVMDVLLSAATFRGRPLRIVLEEAERLASLYEVSGDRCFDGARALTVAAQLEGIRVEPAHHRRSRIVFSRAGWADALLRYAWCSRPAMLLPRWLAGVPESTLVEQAGWALALSVPMRSRPLRLSEVQGCALRKEPLAIQVAAAALRALMNGSSHSDEAAKIIAGWTCGDSEHLHHLAALTCGSGSATAPFRPALTIIRRLARRLETDYHPLTDGAAREALLAHFRSGDRRMFLSELVAWTSHGEAEAVYATRLFSDLLKVDLRWFHDCVRPRSEWASTVVLIQRTIRLHGPSGRLLDALTIWQRLASRHPADTESFGDLLKAVSADGNPQIRRFLRDLHRRS</sequence>
<organism evidence="1 2">
    <name type="scientific">Actinomadura fibrosa</name>
    <dbReference type="NCBI Taxonomy" id="111802"/>
    <lineage>
        <taxon>Bacteria</taxon>
        <taxon>Bacillati</taxon>
        <taxon>Actinomycetota</taxon>
        <taxon>Actinomycetes</taxon>
        <taxon>Streptosporangiales</taxon>
        <taxon>Thermomonosporaceae</taxon>
        <taxon>Actinomadura</taxon>
    </lineage>
</organism>
<evidence type="ECO:0000313" key="1">
    <source>
        <dbReference type="EMBL" id="MFD0684328.1"/>
    </source>
</evidence>
<proteinExistence type="predicted"/>
<keyword evidence="2" id="KW-1185">Reference proteome</keyword>
<reference evidence="2" key="1">
    <citation type="journal article" date="2019" name="Int. J. Syst. Evol. Microbiol.">
        <title>The Global Catalogue of Microorganisms (GCM) 10K type strain sequencing project: providing services to taxonomists for standard genome sequencing and annotation.</title>
        <authorList>
            <consortium name="The Broad Institute Genomics Platform"/>
            <consortium name="The Broad Institute Genome Sequencing Center for Infectious Disease"/>
            <person name="Wu L."/>
            <person name="Ma J."/>
        </authorList>
    </citation>
    <scope>NUCLEOTIDE SEQUENCE [LARGE SCALE GENOMIC DNA]</scope>
    <source>
        <strain evidence="2">JCM 9371</strain>
    </source>
</reference>
<protein>
    <submittedName>
        <fullName evidence="1">Uncharacterized protein</fullName>
    </submittedName>
</protein>
<comment type="caution">
    <text evidence="1">The sequence shown here is derived from an EMBL/GenBank/DDBJ whole genome shotgun (WGS) entry which is preliminary data.</text>
</comment>
<dbReference type="Proteomes" id="UP001597063">
    <property type="component" value="Unassembled WGS sequence"/>
</dbReference>
<evidence type="ECO:0000313" key="2">
    <source>
        <dbReference type="Proteomes" id="UP001597063"/>
    </source>
</evidence>